<name>Q4TCW2_TETNG</name>
<evidence type="ECO:0000259" key="1">
    <source>
        <dbReference type="Pfam" id="PF00899"/>
    </source>
</evidence>
<organism evidence="2">
    <name type="scientific">Tetraodon nigroviridis</name>
    <name type="common">Spotted green pufferfish</name>
    <name type="synonym">Chelonodon nigroviridis</name>
    <dbReference type="NCBI Taxonomy" id="99883"/>
    <lineage>
        <taxon>Eukaryota</taxon>
        <taxon>Metazoa</taxon>
        <taxon>Chordata</taxon>
        <taxon>Craniata</taxon>
        <taxon>Vertebrata</taxon>
        <taxon>Euteleostomi</taxon>
        <taxon>Actinopterygii</taxon>
        <taxon>Neopterygii</taxon>
        <taxon>Teleostei</taxon>
        <taxon>Neoteleostei</taxon>
        <taxon>Acanthomorphata</taxon>
        <taxon>Eupercaria</taxon>
        <taxon>Tetraodontiformes</taxon>
        <taxon>Tetradontoidea</taxon>
        <taxon>Tetraodontidae</taxon>
        <taxon>Tetraodon</taxon>
    </lineage>
</organism>
<reference evidence="2" key="2">
    <citation type="submission" date="2004-02" db="EMBL/GenBank/DDBJ databases">
        <authorList>
            <consortium name="Genoscope"/>
            <consortium name="Whitehead Institute Centre for Genome Research"/>
        </authorList>
    </citation>
    <scope>NUCLEOTIDE SEQUENCE</scope>
</reference>
<dbReference type="Pfam" id="PF00899">
    <property type="entry name" value="ThiF"/>
    <property type="match status" value="1"/>
</dbReference>
<proteinExistence type="predicted"/>
<evidence type="ECO:0000313" key="2">
    <source>
        <dbReference type="EMBL" id="CAF89270.1"/>
    </source>
</evidence>
<dbReference type="SUPFAM" id="SSF69572">
    <property type="entry name" value="Activating enzymes of the ubiquitin-like proteins"/>
    <property type="match status" value="1"/>
</dbReference>
<dbReference type="GO" id="GO:0008641">
    <property type="term" value="F:ubiquitin-like modifier activating enzyme activity"/>
    <property type="evidence" value="ECO:0007669"/>
    <property type="project" value="InterPro"/>
</dbReference>
<sequence>TVEELKLRVRELENELIKCKQKQCAMEDAQRLELHRPKIEKMSAEVVDSNPYSRLMALKRMGIVDDYEKIRTFTVAVVGVGGVGSVTAEMLTRCGIGKVM</sequence>
<reference evidence="2" key="1">
    <citation type="journal article" date="2004" name="Nature">
        <title>Genome duplication in the teleost fish Tetraodon nigroviridis reveals the early vertebrate proto-karyotype.</title>
        <authorList>
            <person name="Jaillon O."/>
            <person name="Aury J.-M."/>
            <person name="Brunet F."/>
            <person name="Petit J.-L."/>
            <person name="Stange-Thomann N."/>
            <person name="Mauceli E."/>
            <person name="Bouneau L."/>
            <person name="Fischer C."/>
            <person name="Ozouf-Costaz C."/>
            <person name="Bernot A."/>
            <person name="Nicaud S."/>
            <person name="Jaffe D."/>
            <person name="Fisher S."/>
            <person name="Lutfalla G."/>
            <person name="Dossat C."/>
            <person name="Segurens B."/>
            <person name="Dasilva C."/>
            <person name="Salanoubat M."/>
            <person name="Levy M."/>
            <person name="Boudet N."/>
            <person name="Castellano S."/>
            <person name="Anthouard V."/>
            <person name="Jubin C."/>
            <person name="Castelli V."/>
            <person name="Katinka M."/>
            <person name="Vacherie B."/>
            <person name="Biemont C."/>
            <person name="Skalli Z."/>
            <person name="Cattolico L."/>
            <person name="Poulain J."/>
            <person name="De Berardinis V."/>
            <person name="Cruaud C."/>
            <person name="Duprat S."/>
            <person name="Brottier P."/>
            <person name="Coutanceau J.-P."/>
            <person name="Gouzy J."/>
            <person name="Parra G."/>
            <person name="Lardier G."/>
            <person name="Chapple C."/>
            <person name="McKernan K.J."/>
            <person name="McEwan P."/>
            <person name="Bosak S."/>
            <person name="Kellis M."/>
            <person name="Volff J.-N."/>
            <person name="Guigo R."/>
            <person name="Zody M.C."/>
            <person name="Mesirov J."/>
            <person name="Lindblad-Toh K."/>
            <person name="Birren B."/>
            <person name="Nusbaum C."/>
            <person name="Kahn D."/>
            <person name="Robinson-Rechavi M."/>
            <person name="Laudet V."/>
            <person name="Schachter V."/>
            <person name="Quetier F."/>
            <person name="Saurin W."/>
            <person name="Scarpelli C."/>
            <person name="Wincker P."/>
            <person name="Lander E.S."/>
            <person name="Weissenbach J."/>
            <person name="Roest Crollius H."/>
        </authorList>
    </citation>
    <scope>NUCLEOTIDE SEQUENCE [LARGE SCALE GENOMIC DNA]</scope>
</reference>
<dbReference type="EMBL" id="CAAE01006671">
    <property type="protein sequence ID" value="CAF89270.1"/>
    <property type="molecule type" value="Genomic_DNA"/>
</dbReference>
<dbReference type="InterPro" id="IPR000594">
    <property type="entry name" value="ThiF_NAD_FAD-bd"/>
</dbReference>
<dbReference type="KEGG" id="tng:GSTEN00003112G001"/>
<dbReference type="Gene3D" id="3.40.50.720">
    <property type="entry name" value="NAD(P)-binding Rossmann-like Domain"/>
    <property type="match status" value="1"/>
</dbReference>
<accession>Q4TCW2</accession>
<dbReference type="InterPro" id="IPR035985">
    <property type="entry name" value="Ubiquitin-activating_enz"/>
</dbReference>
<dbReference type="AlphaFoldDB" id="Q4TCW2"/>
<feature type="domain" description="THIF-type NAD/FAD binding fold" evidence="1">
    <location>
        <begin position="52"/>
        <end position="99"/>
    </location>
</feature>
<dbReference type="OrthoDB" id="206053at2759"/>
<protein>
    <submittedName>
        <fullName evidence="2">(spotted green pufferfish) hypothetical protein</fullName>
    </submittedName>
</protein>
<feature type="non-terminal residue" evidence="2">
    <location>
        <position position="1"/>
    </location>
</feature>
<feature type="non-terminal residue" evidence="2">
    <location>
        <position position="100"/>
    </location>
</feature>
<comment type="caution">
    <text evidence="2">The sequence shown here is derived from an EMBL/GenBank/DDBJ whole genome shotgun (WGS) entry which is preliminary data.</text>
</comment>
<gene>
    <name evidence="2" type="ORF">GSTENG00003112001</name>
</gene>